<keyword evidence="2" id="KW-1185">Reference proteome</keyword>
<reference evidence="1" key="1">
    <citation type="submission" date="2020-08" db="EMBL/GenBank/DDBJ databases">
        <title>Multicomponent nature underlies the extraordinary mechanical properties of spider dragline silk.</title>
        <authorList>
            <person name="Kono N."/>
            <person name="Nakamura H."/>
            <person name="Mori M."/>
            <person name="Yoshida Y."/>
            <person name="Ohtoshi R."/>
            <person name="Malay A.D."/>
            <person name="Moran D.A.P."/>
            <person name="Tomita M."/>
            <person name="Numata K."/>
            <person name="Arakawa K."/>
        </authorList>
    </citation>
    <scope>NUCLEOTIDE SEQUENCE</scope>
</reference>
<dbReference type="AlphaFoldDB" id="A0A8X6S6V5"/>
<comment type="caution">
    <text evidence="1">The sequence shown here is derived from an EMBL/GenBank/DDBJ whole genome shotgun (WGS) entry which is preliminary data.</text>
</comment>
<accession>A0A8X6S6V5</accession>
<dbReference type="EMBL" id="BMAU01021282">
    <property type="protein sequence ID" value="GFY08552.1"/>
    <property type="molecule type" value="Genomic_DNA"/>
</dbReference>
<proteinExistence type="predicted"/>
<sequence length="147" mass="16480">MIENWVASIESLRNTAVFPYFHFNTMMMAAYGKPFYYVSSGFSSVWRDYQTTSRSSTRQGLLAVDLIILNHGQLTRTIHELAHLSPNYHTTPMGGHLSYHQCSASLHDGSSVVLGSNSRYAGLESVTLTTSLPRPPVTVQRRTLREV</sequence>
<dbReference type="Proteomes" id="UP000887159">
    <property type="component" value="Unassembled WGS sequence"/>
</dbReference>
<evidence type="ECO:0000313" key="2">
    <source>
        <dbReference type="Proteomes" id="UP000887159"/>
    </source>
</evidence>
<organism evidence="1 2">
    <name type="scientific">Trichonephila clavipes</name>
    <name type="common">Golden silk orbweaver</name>
    <name type="synonym">Nephila clavipes</name>
    <dbReference type="NCBI Taxonomy" id="2585209"/>
    <lineage>
        <taxon>Eukaryota</taxon>
        <taxon>Metazoa</taxon>
        <taxon>Ecdysozoa</taxon>
        <taxon>Arthropoda</taxon>
        <taxon>Chelicerata</taxon>
        <taxon>Arachnida</taxon>
        <taxon>Araneae</taxon>
        <taxon>Araneomorphae</taxon>
        <taxon>Entelegynae</taxon>
        <taxon>Araneoidea</taxon>
        <taxon>Nephilidae</taxon>
        <taxon>Trichonephila</taxon>
    </lineage>
</organism>
<evidence type="ECO:0000313" key="1">
    <source>
        <dbReference type="EMBL" id="GFY08552.1"/>
    </source>
</evidence>
<protein>
    <submittedName>
        <fullName evidence="1">Uncharacterized protein</fullName>
    </submittedName>
</protein>
<name>A0A8X6S6V5_TRICX</name>
<gene>
    <name evidence="1" type="ORF">TNCV_809851</name>
</gene>